<dbReference type="RefSeq" id="WP_103983087.1">
    <property type="nucleotide sequence ID" value="NZ_FNVS01000007.1"/>
</dbReference>
<evidence type="ECO:0000256" key="3">
    <source>
        <dbReference type="ARBA" id="ARBA00022917"/>
    </source>
</evidence>
<evidence type="ECO:0000259" key="6">
    <source>
        <dbReference type="Pfam" id="PF00707"/>
    </source>
</evidence>
<dbReference type="Pfam" id="PF05198">
    <property type="entry name" value="IF3_N"/>
    <property type="match status" value="1"/>
</dbReference>
<dbReference type="PANTHER" id="PTHR10938">
    <property type="entry name" value="TRANSLATION INITIATION FACTOR IF-3"/>
    <property type="match status" value="1"/>
</dbReference>
<evidence type="ECO:0000259" key="7">
    <source>
        <dbReference type="Pfam" id="PF05198"/>
    </source>
</evidence>
<dbReference type="InterPro" id="IPR019814">
    <property type="entry name" value="Translation_initiation_fac_3_N"/>
</dbReference>
<proteinExistence type="inferred from homology"/>
<evidence type="ECO:0000256" key="1">
    <source>
        <dbReference type="ARBA" id="ARBA00005439"/>
    </source>
</evidence>
<protein>
    <recommendedName>
        <fullName evidence="4 5">Translation initiation factor IF-3</fullName>
    </recommendedName>
</protein>
<reference evidence="8 9" key="1">
    <citation type="submission" date="2016-10" db="EMBL/GenBank/DDBJ databases">
        <authorList>
            <person name="Varghese N."/>
            <person name="Submissions S."/>
        </authorList>
    </citation>
    <scope>NUCLEOTIDE SEQUENCE [LARGE SCALE GENOMIC DNA]</scope>
    <source>
        <strain evidence="8 9">DSM 29073</strain>
    </source>
</reference>
<comment type="caution">
    <text evidence="8">The sequence shown here is derived from an EMBL/GenBank/DDBJ whole genome shotgun (WGS) entry which is preliminary data.</text>
</comment>
<comment type="similarity">
    <text evidence="1 4">Belongs to the IF-3 family.</text>
</comment>
<dbReference type="FunFam" id="3.10.20.80:FF:000001">
    <property type="entry name" value="Translation initiation factor IF-3"/>
    <property type="match status" value="1"/>
</dbReference>
<dbReference type="Proteomes" id="UP000236725">
    <property type="component" value="Unassembled WGS sequence"/>
</dbReference>
<dbReference type="HAMAP" id="MF_00080">
    <property type="entry name" value="IF_3"/>
    <property type="match status" value="1"/>
</dbReference>
<dbReference type="EMBL" id="FNVS01000007">
    <property type="protein sequence ID" value="SEF79570.1"/>
    <property type="molecule type" value="Genomic_DNA"/>
</dbReference>
<feature type="domain" description="Translation initiation factor 3 C-terminal" evidence="6">
    <location>
        <begin position="87"/>
        <end position="172"/>
    </location>
</feature>
<evidence type="ECO:0000256" key="4">
    <source>
        <dbReference type="HAMAP-Rule" id="MF_00080"/>
    </source>
</evidence>
<keyword evidence="4" id="KW-0963">Cytoplasm</keyword>
<dbReference type="FunFam" id="3.30.110.10:FF:000001">
    <property type="entry name" value="Translation initiation factor IF-3"/>
    <property type="match status" value="1"/>
</dbReference>
<dbReference type="InterPro" id="IPR019815">
    <property type="entry name" value="Translation_initiation_fac_3_C"/>
</dbReference>
<keyword evidence="3 4" id="KW-0648">Protein biosynthesis</keyword>
<dbReference type="PANTHER" id="PTHR10938:SF0">
    <property type="entry name" value="TRANSLATION INITIATION FACTOR IF-3, MITOCHONDRIAL"/>
    <property type="match status" value="1"/>
</dbReference>
<feature type="domain" description="Translation initiation factor 3 N-terminal" evidence="7">
    <location>
        <begin position="12"/>
        <end position="80"/>
    </location>
</feature>
<dbReference type="SUPFAM" id="SSF54364">
    <property type="entry name" value="Translation initiation factor IF3, N-terminal domain"/>
    <property type="match status" value="1"/>
</dbReference>
<comment type="subunit">
    <text evidence="4">Monomer.</text>
</comment>
<dbReference type="Gene3D" id="3.30.110.10">
    <property type="entry name" value="Translation initiation factor 3 (IF-3), C-terminal domain"/>
    <property type="match status" value="1"/>
</dbReference>
<keyword evidence="9" id="KW-1185">Reference proteome</keyword>
<dbReference type="GO" id="GO:0005829">
    <property type="term" value="C:cytosol"/>
    <property type="evidence" value="ECO:0007669"/>
    <property type="project" value="TreeGrafter"/>
</dbReference>
<evidence type="ECO:0000313" key="8">
    <source>
        <dbReference type="EMBL" id="SEF79570.1"/>
    </source>
</evidence>
<organism evidence="8 9">
    <name type="scientific">Parabacteroides chinchillae</name>
    <dbReference type="NCBI Taxonomy" id="871327"/>
    <lineage>
        <taxon>Bacteria</taxon>
        <taxon>Pseudomonadati</taxon>
        <taxon>Bacteroidota</taxon>
        <taxon>Bacteroidia</taxon>
        <taxon>Bacteroidales</taxon>
        <taxon>Tannerellaceae</taxon>
        <taxon>Parabacteroides</taxon>
    </lineage>
</organism>
<dbReference type="GO" id="GO:0003743">
    <property type="term" value="F:translation initiation factor activity"/>
    <property type="evidence" value="ECO:0007669"/>
    <property type="project" value="UniProtKB-UniRule"/>
</dbReference>
<keyword evidence="2 4" id="KW-0396">Initiation factor</keyword>
<gene>
    <name evidence="4" type="primary">infC</name>
    <name evidence="8" type="ORF">SAMN05444001_10733</name>
</gene>
<sequence length="213" mass="24390">MKNDNQKEQYRINERIRVREVRLVGDNVEQGVYPTSQALKMAEDQGLDLVEISPNAAPPVCRVIDYQKFLYQQKKRQKEQKAKSVKVVVKEIRFGPQTDDHDYNFKLKHAKGFLEEGSKVKAYVFFKGRSILFKEQGEVLLLRFANDLEEYGKVEQLPVLEGKRMIIMLTPKKAANSVPSPKKVEISKPVVKKVVVSPKPQTDSASGKEEKED</sequence>
<dbReference type="SUPFAM" id="SSF55200">
    <property type="entry name" value="Translation initiation factor IF3, C-terminal domain"/>
    <property type="match status" value="1"/>
</dbReference>
<dbReference type="AlphaFoldDB" id="A0A8G2BVW8"/>
<evidence type="ECO:0000313" key="9">
    <source>
        <dbReference type="Proteomes" id="UP000236725"/>
    </source>
</evidence>
<dbReference type="GO" id="GO:0032790">
    <property type="term" value="P:ribosome disassembly"/>
    <property type="evidence" value="ECO:0007669"/>
    <property type="project" value="TreeGrafter"/>
</dbReference>
<name>A0A8G2BVW8_9BACT</name>
<dbReference type="GO" id="GO:0043022">
    <property type="term" value="F:ribosome binding"/>
    <property type="evidence" value="ECO:0007669"/>
    <property type="project" value="UniProtKB-ARBA"/>
</dbReference>
<dbReference type="InterPro" id="IPR036787">
    <property type="entry name" value="T_IF-3_N_sf"/>
</dbReference>
<comment type="function">
    <text evidence="4">IF-3 binds to the 30S ribosomal subunit and shifts the equilibrium between 70S ribosomes and their 50S and 30S subunits in favor of the free subunits, thus enhancing the availability of 30S subunits on which protein synthesis initiation begins.</text>
</comment>
<dbReference type="InterPro" id="IPR036788">
    <property type="entry name" value="T_IF-3_C_sf"/>
</dbReference>
<accession>A0A8G2BVW8</accession>
<comment type="subcellular location">
    <subcellularLocation>
        <location evidence="4">Cytoplasm</location>
    </subcellularLocation>
</comment>
<dbReference type="Gene3D" id="3.10.20.80">
    <property type="entry name" value="Translation initiation factor 3 (IF-3), N-terminal domain"/>
    <property type="match status" value="1"/>
</dbReference>
<evidence type="ECO:0000256" key="5">
    <source>
        <dbReference type="NCBIfam" id="TIGR00168"/>
    </source>
</evidence>
<evidence type="ECO:0000256" key="2">
    <source>
        <dbReference type="ARBA" id="ARBA00022540"/>
    </source>
</evidence>
<dbReference type="GO" id="GO:0016020">
    <property type="term" value="C:membrane"/>
    <property type="evidence" value="ECO:0007669"/>
    <property type="project" value="TreeGrafter"/>
</dbReference>
<dbReference type="InterPro" id="IPR001288">
    <property type="entry name" value="Translation_initiation_fac_3"/>
</dbReference>
<dbReference type="Pfam" id="PF00707">
    <property type="entry name" value="IF3_C"/>
    <property type="match status" value="1"/>
</dbReference>
<dbReference type="NCBIfam" id="TIGR00168">
    <property type="entry name" value="infC"/>
    <property type="match status" value="1"/>
</dbReference>